<dbReference type="Gene3D" id="3.40.190.10">
    <property type="entry name" value="Periplasmic binding protein-like II"/>
    <property type="match status" value="2"/>
</dbReference>
<dbReference type="InterPro" id="IPR008258">
    <property type="entry name" value="Transglycosylase_SLT_dom_1"/>
</dbReference>
<dbReference type="InterPro" id="IPR023346">
    <property type="entry name" value="Lysozyme-like_dom_sf"/>
</dbReference>
<protein>
    <submittedName>
        <fullName evidence="7">Membrane-bound lytic murein transglycosylase MltF</fullName>
    </submittedName>
</protein>
<evidence type="ECO:0000259" key="6">
    <source>
        <dbReference type="SMART" id="SM00062"/>
    </source>
</evidence>
<proteinExistence type="inferred from homology"/>
<gene>
    <name evidence="7" type="ORF">SAMN04490187_4241</name>
</gene>
<sequence length="515" mass="57428">MLGASDLVTHRTPTRSTLIIHAVAALVFALFTGPTHAAAEAESSPQAPPREQLTISTEGVPWTGDLDGMIDRRVIRVLTVYSKTFYFVDRGVQRGTTYDFFRVFEEDLNKKLAKDKKLKSKALKVRVVFIPVARDELLPALTAGRGDIAASNLTVTEERRTLVDFSSPIYRNVSEVVVSGPDSLAVANVDELAGKVVFVRKSSSYYESLMSLNQRFANEKKPAVILKEAPEALEDEDLIEMLSAGMIPLIVVDKHKADFWKKVFPDITVHDEVTLRTGGEIAWAMRKGSPQLQAATNDFIARHGQGSTAGNMILTRYLKNEKYVKDSVSESERKKFIELIQYFQQYGDKYDVDWLLMAAQGYQESQLNQAAKSKVGAIGVMQVMPATGKELGVGNIAEVEPNINAGIKYMRWMIDQYYDKEPMTKLDKALFAFASYNAGAGRISKLRKEAAKRGLDPNVWFHNVEYVVAEKIGAETVTYVSNIYKYFIAYQLIMQANAAKGEAAQKFKDQSKEAP</sequence>
<evidence type="ECO:0000256" key="2">
    <source>
        <dbReference type="ARBA" id="ARBA00010333"/>
    </source>
</evidence>
<dbReference type="CDD" id="cd13403">
    <property type="entry name" value="MLTF-like"/>
    <property type="match status" value="1"/>
</dbReference>
<feature type="signal peptide" evidence="5">
    <location>
        <begin position="1"/>
        <end position="37"/>
    </location>
</feature>
<dbReference type="EMBL" id="FNTC01000002">
    <property type="protein sequence ID" value="SEC40456.1"/>
    <property type="molecule type" value="Genomic_DNA"/>
</dbReference>
<evidence type="ECO:0000256" key="5">
    <source>
        <dbReference type="SAM" id="SignalP"/>
    </source>
</evidence>
<dbReference type="Pfam" id="PF01464">
    <property type="entry name" value="SLT"/>
    <property type="match status" value="1"/>
</dbReference>
<evidence type="ECO:0000256" key="3">
    <source>
        <dbReference type="ARBA" id="ARBA00022729"/>
    </source>
</evidence>
<feature type="domain" description="Solute-binding protein family 3/N-terminal" evidence="6">
    <location>
        <begin position="74"/>
        <end position="321"/>
    </location>
</feature>
<keyword evidence="3 5" id="KW-0732">Signal</keyword>
<dbReference type="AlphaFoldDB" id="A0A231GQV4"/>
<dbReference type="CDD" id="cd01009">
    <property type="entry name" value="PBP2_YfhD_N"/>
    <property type="match status" value="1"/>
</dbReference>
<evidence type="ECO:0000313" key="8">
    <source>
        <dbReference type="Proteomes" id="UP000198542"/>
    </source>
</evidence>
<dbReference type="InterPro" id="IPR001638">
    <property type="entry name" value="Solute-binding_3/MltF_N"/>
</dbReference>
<keyword evidence="8" id="KW-1185">Reference proteome</keyword>
<dbReference type="GO" id="GO:0009279">
    <property type="term" value="C:cell outer membrane"/>
    <property type="evidence" value="ECO:0007669"/>
    <property type="project" value="UniProtKB-SubCell"/>
</dbReference>
<accession>A0A231GQV4</accession>
<feature type="chain" id="PRO_5030040342" evidence="5">
    <location>
        <begin position="38"/>
        <end position="515"/>
    </location>
</feature>
<keyword evidence="4" id="KW-0472">Membrane</keyword>
<dbReference type="SUPFAM" id="SSF53955">
    <property type="entry name" value="Lysozyme-like"/>
    <property type="match status" value="1"/>
</dbReference>
<evidence type="ECO:0000256" key="4">
    <source>
        <dbReference type="ARBA" id="ARBA00023237"/>
    </source>
</evidence>
<dbReference type="Proteomes" id="UP000198542">
    <property type="component" value="Unassembled WGS sequence"/>
</dbReference>
<dbReference type="SUPFAM" id="SSF53850">
    <property type="entry name" value="Periplasmic binding protein-like II"/>
    <property type="match status" value="1"/>
</dbReference>
<keyword evidence="4" id="KW-0998">Cell outer membrane</keyword>
<organism evidence="7 8">
    <name type="scientific">Pseudomonas jessenii</name>
    <dbReference type="NCBI Taxonomy" id="77298"/>
    <lineage>
        <taxon>Bacteria</taxon>
        <taxon>Pseudomonadati</taxon>
        <taxon>Pseudomonadota</taxon>
        <taxon>Gammaproteobacteria</taxon>
        <taxon>Pseudomonadales</taxon>
        <taxon>Pseudomonadaceae</taxon>
        <taxon>Pseudomonas</taxon>
    </lineage>
</organism>
<reference evidence="8" key="1">
    <citation type="submission" date="2016-10" db="EMBL/GenBank/DDBJ databases">
        <authorList>
            <person name="Varghese N."/>
            <person name="Submissions S."/>
        </authorList>
    </citation>
    <scope>NUCLEOTIDE SEQUENCE [LARGE SCALE GENOMIC DNA]</scope>
    <source>
        <strain evidence="8">BS3660</strain>
    </source>
</reference>
<dbReference type="SMART" id="SM00062">
    <property type="entry name" value="PBPb"/>
    <property type="match status" value="1"/>
</dbReference>
<comment type="subcellular location">
    <subcellularLocation>
        <location evidence="1">Cell outer membrane</location>
        <topology evidence="1">Peripheral membrane protein</topology>
    </subcellularLocation>
</comment>
<name>A0A231GQV4_PSEJE</name>
<comment type="similarity">
    <text evidence="2">Belongs to the bacterial solute-binding protein 3 family.</text>
</comment>
<evidence type="ECO:0000256" key="1">
    <source>
        <dbReference type="ARBA" id="ARBA00004339"/>
    </source>
</evidence>
<dbReference type="PANTHER" id="PTHR35936">
    <property type="entry name" value="MEMBRANE-BOUND LYTIC MUREIN TRANSGLYCOSYLASE F"/>
    <property type="match status" value="1"/>
</dbReference>
<evidence type="ECO:0000313" key="7">
    <source>
        <dbReference type="EMBL" id="SEC40456.1"/>
    </source>
</evidence>
<dbReference type="Pfam" id="PF00497">
    <property type="entry name" value="SBP_bac_3"/>
    <property type="match status" value="1"/>
</dbReference>
<dbReference type="Gene3D" id="1.10.530.10">
    <property type="match status" value="1"/>
</dbReference>